<name>A0ABQ7H873_DUNSA</name>
<evidence type="ECO:0000313" key="1">
    <source>
        <dbReference type="EMBL" id="KAF5843051.1"/>
    </source>
</evidence>
<proteinExistence type="predicted"/>
<protein>
    <submittedName>
        <fullName evidence="1">Uncharacterized protein</fullName>
    </submittedName>
</protein>
<organism evidence="1 2">
    <name type="scientific">Dunaliella salina</name>
    <name type="common">Green alga</name>
    <name type="synonym">Protococcus salinus</name>
    <dbReference type="NCBI Taxonomy" id="3046"/>
    <lineage>
        <taxon>Eukaryota</taxon>
        <taxon>Viridiplantae</taxon>
        <taxon>Chlorophyta</taxon>
        <taxon>core chlorophytes</taxon>
        <taxon>Chlorophyceae</taxon>
        <taxon>CS clade</taxon>
        <taxon>Chlamydomonadales</taxon>
        <taxon>Dunaliellaceae</taxon>
        <taxon>Dunaliella</taxon>
    </lineage>
</organism>
<accession>A0ABQ7H873</accession>
<evidence type="ECO:0000313" key="2">
    <source>
        <dbReference type="Proteomes" id="UP000815325"/>
    </source>
</evidence>
<comment type="caution">
    <text evidence="1">The sequence shown here is derived from an EMBL/GenBank/DDBJ whole genome shotgun (WGS) entry which is preliminary data.</text>
</comment>
<sequence>MTWMNSSVVGICGFEFTREREAMMYHTCLNRSATPRLSLFRPPLGDLDALGLYLGSLCELGNLHEHN</sequence>
<gene>
    <name evidence="1" type="ORF">DUNSADRAFT_2664</name>
</gene>
<dbReference type="EMBL" id="MU069449">
    <property type="protein sequence ID" value="KAF5843051.1"/>
    <property type="molecule type" value="Genomic_DNA"/>
</dbReference>
<keyword evidence="2" id="KW-1185">Reference proteome</keyword>
<dbReference type="Proteomes" id="UP000815325">
    <property type="component" value="Unassembled WGS sequence"/>
</dbReference>
<reference evidence="1" key="1">
    <citation type="submission" date="2017-08" db="EMBL/GenBank/DDBJ databases">
        <authorList>
            <person name="Polle J.E."/>
            <person name="Barry K."/>
            <person name="Cushman J."/>
            <person name="Schmutz J."/>
            <person name="Tran D."/>
            <person name="Hathwaick L.T."/>
            <person name="Yim W.C."/>
            <person name="Jenkins J."/>
            <person name="Mckie-Krisberg Z.M."/>
            <person name="Prochnik S."/>
            <person name="Lindquist E."/>
            <person name="Dockter R.B."/>
            <person name="Adam C."/>
            <person name="Molina H."/>
            <person name="Bunkerborg J."/>
            <person name="Jin E."/>
            <person name="Buchheim M."/>
            <person name="Magnuson J."/>
        </authorList>
    </citation>
    <scope>NUCLEOTIDE SEQUENCE</scope>
    <source>
        <strain evidence="1">CCAP 19/18</strain>
    </source>
</reference>